<dbReference type="Gene3D" id="2.80.10.50">
    <property type="match status" value="1"/>
</dbReference>
<organism evidence="2 3">
    <name type="scientific">Streptomyces netropsis</name>
    <name type="common">Streptoverticillium netropsis</name>
    <dbReference type="NCBI Taxonomy" id="55404"/>
    <lineage>
        <taxon>Bacteria</taxon>
        <taxon>Bacillati</taxon>
        <taxon>Actinomycetota</taxon>
        <taxon>Actinomycetes</taxon>
        <taxon>Kitasatosporales</taxon>
        <taxon>Streptomycetaceae</taxon>
        <taxon>Streptomyces</taxon>
    </lineage>
</organism>
<dbReference type="EMBL" id="JACHJG010000025">
    <property type="protein sequence ID" value="MBB4890771.1"/>
    <property type="molecule type" value="Genomic_DNA"/>
</dbReference>
<dbReference type="Pfam" id="PF00652">
    <property type="entry name" value="Ricin_B_lectin"/>
    <property type="match status" value="1"/>
</dbReference>
<dbReference type="Proteomes" id="UP000556436">
    <property type="component" value="Unassembled WGS sequence"/>
</dbReference>
<gene>
    <name evidence="2" type="ORF">FHS38_006861</name>
</gene>
<evidence type="ECO:0000313" key="2">
    <source>
        <dbReference type="EMBL" id="MBB4890771.1"/>
    </source>
</evidence>
<accession>A0A7W7LJI1</accession>
<dbReference type="SUPFAM" id="SSF50370">
    <property type="entry name" value="Ricin B-like lectins"/>
    <property type="match status" value="1"/>
</dbReference>
<evidence type="ECO:0000259" key="1">
    <source>
        <dbReference type="Pfam" id="PF00652"/>
    </source>
</evidence>
<comment type="caution">
    <text evidence="2">The sequence shown here is derived from an EMBL/GenBank/DDBJ whole genome shotgun (WGS) entry which is preliminary data.</text>
</comment>
<dbReference type="PROSITE" id="PS50231">
    <property type="entry name" value="RICIN_B_LECTIN"/>
    <property type="match status" value="1"/>
</dbReference>
<name>A0A7W7LJI1_STRNE</name>
<dbReference type="CDD" id="cd23415">
    <property type="entry name" value="beta-trefoil_Ricin_AH"/>
    <property type="match status" value="1"/>
</dbReference>
<evidence type="ECO:0000313" key="3">
    <source>
        <dbReference type="Proteomes" id="UP000556436"/>
    </source>
</evidence>
<dbReference type="AlphaFoldDB" id="A0A7W7LJI1"/>
<dbReference type="InterPro" id="IPR000772">
    <property type="entry name" value="Ricin_B_lectin"/>
</dbReference>
<dbReference type="InterPro" id="IPR035992">
    <property type="entry name" value="Ricin_B-like_lectins"/>
</dbReference>
<feature type="domain" description="Ricin B lectin" evidence="1">
    <location>
        <begin position="43"/>
        <end position="156"/>
    </location>
</feature>
<sequence>MPDAVEGKAMKKRVISYSVAMAVIVPVMAISTSGQAFADGNVQWKNQATGRCLAHMPGMVLAGDCDNPSTKWRDVEQSDGTYQQRWVDQCLDSNKAGKVYILRCENGNDNQKWYEQKTSTGWRLKNKATGRVLDSNFSGSVYTNFDEGDGNKHQRWA</sequence>
<proteinExistence type="predicted"/>
<reference evidence="2 3" key="1">
    <citation type="submission" date="2020-08" db="EMBL/GenBank/DDBJ databases">
        <title>Genomic Encyclopedia of Type Strains, Phase III (KMG-III): the genomes of soil and plant-associated and newly described type strains.</title>
        <authorList>
            <person name="Whitman W."/>
        </authorList>
    </citation>
    <scope>NUCLEOTIDE SEQUENCE [LARGE SCALE GENOMIC DNA]</scope>
    <source>
        <strain evidence="2 3">CECT 3265</strain>
    </source>
</reference>
<protein>
    <recommendedName>
        <fullName evidence="1">Ricin B lectin domain-containing protein</fullName>
    </recommendedName>
</protein>
<keyword evidence="3" id="KW-1185">Reference proteome</keyword>
<dbReference type="RefSeq" id="WP_184740225.1">
    <property type="nucleotide sequence ID" value="NZ_BMRW01000026.1"/>
</dbReference>